<feature type="compositionally biased region" description="Low complexity" evidence="1">
    <location>
        <begin position="93"/>
        <end position="105"/>
    </location>
</feature>
<sequence length="431" mass="45546">MSQLDAVLRRSIAHLDPADRSGRERVFASARDAMRRLLLSYDPPLSPDDIDRKTAEFEVIVDLIEAELRRSHSAASRLLADRPSLLSTAAKGTPPLTSPLLAPLAKPIPTKPLPTEPLPVKEEEVAVDEDEPEEDGDYADDPDYAYDEEGDDRDIDAAPFEDEDDGYDDDDYDELEPRPGLMGWLDGHRAQAIGIAAAIGALVLVLVVGGFYLHGRSMTTATAPAPSVAEAVTPPAEPAAPSPAAAPSPSPAASTPSEPATAAPPSAAPAAPAEPAQPVASGALALETIVLFDGRDPSVFQSAPDNPVHFEGDTTGGYAQISSSTGSTGARLLVGRGVYERIAGRTIRIVLVARAAKDAPATTLRFSYQNGRNVSPWTDLTLSPDYAPLSFEWTVPKVRGGPESDALFIEPGIPGDQTAADIRSARIEILK</sequence>
<protein>
    <submittedName>
        <fullName evidence="3">Uncharacterized protein</fullName>
    </submittedName>
</protein>
<accession>A0ABU0HFX2</accession>
<dbReference type="RefSeq" id="WP_266351281.1">
    <property type="nucleotide sequence ID" value="NZ_JAPKNG010000008.1"/>
</dbReference>
<proteinExistence type="predicted"/>
<feature type="compositionally biased region" description="Acidic residues" evidence="1">
    <location>
        <begin position="125"/>
        <end position="174"/>
    </location>
</feature>
<name>A0ABU0HFX2_9HYPH</name>
<feature type="region of interest" description="Disordered" evidence="1">
    <location>
        <begin position="229"/>
        <end position="275"/>
    </location>
</feature>
<evidence type="ECO:0000256" key="2">
    <source>
        <dbReference type="SAM" id="Phobius"/>
    </source>
</evidence>
<keyword evidence="2" id="KW-0812">Transmembrane</keyword>
<feature type="compositionally biased region" description="Pro residues" evidence="1">
    <location>
        <begin position="235"/>
        <end position="250"/>
    </location>
</feature>
<evidence type="ECO:0000313" key="3">
    <source>
        <dbReference type="EMBL" id="MDQ0440399.1"/>
    </source>
</evidence>
<gene>
    <name evidence="3" type="ORF">QO014_004814</name>
</gene>
<dbReference type="Proteomes" id="UP001241603">
    <property type="component" value="Unassembled WGS sequence"/>
</dbReference>
<keyword evidence="4" id="KW-1185">Reference proteome</keyword>
<organism evidence="3 4">
    <name type="scientific">Kaistia dalseonensis</name>
    <dbReference type="NCBI Taxonomy" id="410840"/>
    <lineage>
        <taxon>Bacteria</taxon>
        <taxon>Pseudomonadati</taxon>
        <taxon>Pseudomonadota</taxon>
        <taxon>Alphaproteobacteria</taxon>
        <taxon>Hyphomicrobiales</taxon>
        <taxon>Kaistiaceae</taxon>
        <taxon>Kaistia</taxon>
    </lineage>
</organism>
<feature type="region of interest" description="Disordered" evidence="1">
    <location>
        <begin position="90"/>
        <end position="175"/>
    </location>
</feature>
<keyword evidence="2" id="KW-1133">Transmembrane helix</keyword>
<evidence type="ECO:0000256" key="1">
    <source>
        <dbReference type="SAM" id="MobiDB-lite"/>
    </source>
</evidence>
<keyword evidence="2" id="KW-0472">Membrane</keyword>
<reference evidence="3 4" key="1">
    <citation type="submission" date="2023-07" db="EMBL/GenBank/DDBJ databases">
        <title>Genomic Encyclopedia of Type Strains, Phase IV (KMG-IV): sequencing the most valuable type-strain genomes for metagenomic binning, comparative biology and taxonomic classification.</title>
        <authorList>
            <person name="Goeker M."/>
        </authorList>
    </citation>
    <scope>NUCLEOTIDE SEQUENCE [LARGE SCALE GENOMIC DNA]</scope>
    <source>
        <strain evidence="3 4">B6-8</strain>
    </source>
</reference>
<feature type="transmembrane region" description="Helical" evidence="2">
    <location>
        <begin position="192"/>
        <end position="213"/>
    </location>
</feature>
<evidence type="ECO:0000313" key="4">
    <source>
        <dbReference type="Proteomes" id="UP001241603"/>
    </source>
</evidence>
<feature type="compositionally biased region" description="Low complexity" evidence="1">
    <location>
        <begin position="251"/>
        <end position="275"/>
    </location>
</feature>
<comment type="caution">
    <text evidence="3">The sequence shown here is derived from an EMBL/GenBank/DDBJ whole genome shotgun (WGS) entry which is preliminary data.</text>
</comment>
<dbReference type="EMBL" id="JAUSVO010000008">
    <property type="protein sequence ID" value="MDQ0440399.1"/>
    <property type="molecule type" value="Genomic_DNA"/>
</dbReference>